<dbReference type="AlphaFoldDB" id="A0A5R9GGW9"/>
<feature type="signal peptide" evidence="7">
    <location>
        <begin position="1"/>
        <end position="24"/>
    </location>
</feature>
<comment type="subcellular location">
    <subcellularLocation>
        <location evidence="1">Cell inner membrane</location>
    </subcellularLocation>
</comment>
<evidence type="ECO:0000313" key="9">
    <source>
        <dbReference type="EMBL" id="TLS52638.1"/>
    </source>
</evidence>
<dbReference type="InterPro" id="IPR001638">
    <property type="entry name" value="Solute-binding_3/MltF_N"/>
</dbReference>
<dbReference type="PANTHER" id="PTHR30024">
    <property type="entry name" value="ALIPHATIC SULFONATES-BINDING PROTEIN-RELATED"/>
    <property type="match status" value="1"/>
</dbReference>
<gene>
    <name evidence="9" type="ORF">FE782_08360</name>
</gene>
<comment type="caution">
    <text evidence="9">The sequence shown here is derived from an EMBL/GenBank/DDBJ whole genome shotgun (WGS) entry which is preliminary data.</text>
</comment>
<sequence length="351" mass="38068">MRNIRWRKPLFASIVLVLALTTAACGGQPQGNGAEQGASEGAQETQKQKLRLGYLNVMDDAQTILAHRAGFYEKHGLDVEMQLFSSGTDLIKAIVGGQLDAGVLGFSNALSWLDKGADLKIVGGAQMGYHSMLVEQDSGITSVEQLKGKSVASQSQGSTADIVLNGVVWKQAGLAREEVTMQYVSPAVAIQSLASKKVDGAFVFEPYASIAKMTYPVKEIYEIGQQWPFPCMVVIASGDIVKNNQTAVYDMLDAQKEAIDMLESDPEAAAKFITDDFITEDTLTKLDGSTVPAEAVIQASIESQQFNWEITEQDIARMDEVASFMVEQGILTAKPDVTTALDLSWQEQQQE</sequence>
<keyword evidence="10" id="KW-1185">Reference proteome</keyword>
<evidence type="ECO:0000259" key="8">
    <source>
        <dbReference type="SMART" id="SM00062"/>
    </source>
</evidence>
<dbReference type="InterPro" id="IPR044527">
    <property type="entry name" value="NrtA/CpmA_ABC-bd_dom"/>
</dbReference>
<dbReference type="OrthoDB" id="286202at2"/>
<evidence type="ECO:0000313" key="10">
    <source>
        <dbReference type="Proteomes" id="UP000309676"/>
    </source>
</evidence>
<organism evidence="9 10">
    <name type="scientific">Paenibacillus antri</name>
    <dbReference type="NCBI Taxonomy" id="2582848"/>
    <lineage>
        <taxon>Bacteria</taxon>
        <taxon>Bacillati</taxon>
        <taxon>Bacillota</taxon>
        <taxon>Bacilli</taxon>
        <taxon>Bacillales</taxon>
        <taxon>Paenibacillaceae</taxon>
        <taxon>Paenibacillus</taxon>
    </lineage>
</organism>
<proteinExistence type="inferred from homology"/>
<dbReference type="Gene3D" id="3.40.190.10">
    <property type="entry name" value="Periplasmic binding protein-like II"/>
    <property type="match status" value="2"/>
</dbReference>
<dbReference type="CDD" id="cd13553">
    <property type="entry name" value="PBP2_NrtA_CpmA_like"/>
    <property type="match status" value="1"/>
</dbReference>
<dbReference type="RefSeq" id="WP_138193629.1">
    <property type="nucleotide sequence ID" value="NZ_VCIW01000004.1"/>
</dbReference>
<feature type="domain" description="Solute-binding protein family 3/N-terminal" evidence="8">
    <location>
        <begin position="49"/>
        <end position="281"/>
    </location>
</feature>
<dbReference type="Proteomes" id="UP000309676">
    <property type="component" value="Unassembled WGS sequence"/>
</dbReference>
<reference evidence="9 10" key="1">
    <citation type="submission" date="2019-05" db="EMBL/GenBank/DDBJ databases">
        <authorList>
            <person name="Narsing Rao M.P."/>
            <person name="Li W.J."/>
        </authorList>
    </citation>
    <scope>NUCLEOTIDE SEQUENCE [LARGE SCALE GENOMIC DNA]</scope>
    <source>
        <strain evidence="9 10">SYSU_K30003</strain>
    </source>
</reference>
<name>A0A5R9GGW9_9BACL</name>
<evidence type="ECO:0000256" key="1">
    <source>
        <dbReference type="ARBA" id="ARBA00004533"/>
    </source>
</evidence>
<evidence type="ECO:0000256" key="5">
    <source>
        <dbReference type="ARBA" id="ARBA00022519"/>
    </source>
</evidence>
<dbReference type="PROSITE" id="PS51257">
    <property type="entry name" value="PROKAR_LIPOPROTEIN"/>
    <property type="match status" value="1"/>
</dbReference>
<dbReference type="Pfam" id="PF13379">
    <property type="entry name" value="NMT1_2"/>
    <property type="match status" value="1"/>
</dbReference>
<keyword evidence="4" id="KW-1003">Cell membrane</keyword>
<feature type="chain" id="PRO_5038334923" evidence="7">
    <location>
        <begin position="25"/>
        <end position="351"/>
    </location>
</feature>
<protein>
    <submittedName>
        <fullName evidence="9">ABC transporter substrate-binding protein</fullName>
    </submittedName>
</protein>
<dbReference type="GO" id="GO:0005886">
    <property type="term" value="C:plasma membrane"/>
    <property type="evidence" value="ECO:0007669"/>
    <property type="project" value="UniProtKB-SubCell"/>
</dbReference>
<comment type="similarity">
    <text evidence="2">Belongs to the bacterial solute-binding protein SsuA/TauA family.</text>
</comment>
<keyword evidence="5" id="KW-0997">Cell inner membrane</keyword>
<evidence type="ECO:0000256" key="7">
    <source>
        <dbReference type="SAM" id="SignalP"/>
    </source>
</evidence>
<evidence type="ECO:0000256" key="2">
    <source>
        <dbReference type="ARBA" id="ARBA00010742"/>
    </source>
</evidence>
<dbReference type="SMART" id="SM00062">
    <property type="entry name" value="PBPb"/>
    <property type="match status" value="1"/>
</dbReference>
<dbReference type="SUPFAM" id="SSF53850">
    <property type="entry name" value="Periplasmic binding protein-like II"/>
    <property type="match status" value="1"/>
</dbReference>
<keyword evidence="6" id="KW-0472">Membrane</keyword>
<evidence type="ECO:0000256" key="6">
    <source>
        <dbReference type="ARBA" id="ARBA00023136"/>
    </source>
</evidence>
<evidence type="ECO:0000256" key="4">
    <source>
        <dbReference type="ARBA" id="ARBA00022475"/>
    </source>
</evidence>
<keyword evidence="7" id="KW-0732">Signal</keyword>
<keyword evidence="3" id="KW-0813">Transport</keyword>
<evidence type="ECO:0000256" key="3">
    <source>
        <dbReference type="ARBA" id="ARBA00022448"/>
    </source>
</evidence>
<accession>A0A5R9GGW9</accession>
<dbReference type="EMBL" id="VCIW01000004">
    <property type="protein sequence ID" value="TLS52638.1"/>
    <property type="molecule type" value="Genomic_DNA"/>
</dbReference>